<gene>
    <name evidence="2" type="ORF">E1163_02535</name>
</gene>
<proteinExistence type="predicted"/>
<name>A0ABW9RIC4_9BACT</name>
<dbReference type="SUPFAM" id="SSF47240">
    <property type="entry name" value="Ferritin-like"/>
    <property type="match status" value="1"/>
</dbReference>
<dbReference type="Gene3D" id="1.20.1260.10">
    <property type="match status" value="1"/>
</dbReference>
<sequence>MNKDLEKNIKKLVKINLDAHEGYKTAADNVNDNLLNTFLSQCAKDRKSYALSLAREINIEPDEISTHFKADLHRVWMDLRTSPQKFNAKTVLKECERGEKHAVEAYDDVVKENKYPASLEKQIRLQRDEINNKFDRIREMEKEYDLKDDMRNQQTSVP</sequence>
<keyword evidence="3" id="KW-1185">Reference proteome</keyword>
<reference evidence="2 3" key="1">
    <citation type="submission" date="2019-02" db="EMBL/GenBank/DDBJ databases">
        <authorList>
            <person name="Goldberg S.R."/>
            <person name="Haltli B.A."/>
            <person name="Correa H."/>
            <person name="Russell K.G."/>
        </authorList>
    </citation>
    <scope>NUCLEOTIDE SEQUENCE [LARGE SCALE GENOMIC DNA]</scope>
    <source>
        <strain evidence="2 3">JCM 16186</strain>
    </source>
</reference>
<comment type="caution">
    <text evidence="2">The sequence shown here is derived from an EMBL/GenBank/DDBJ whole genome shotgun (WGS) entry which is preliminary data.</text>
</comment>
<dbReference type="NCBIfam" id="TIGR02284">
    <property type="entry name" value="PA2169 family four-helix-bundle protein"/>
    <property type="match status" value="1"/>
</dbReference>
<feature type="domain" description="DUF2383" evidence="1">
    <location>
        <begin position="7"/>
        <end position="112"/>
    </location>
</feature>
<accession>A0ABW9RIC4</accession>
<dbReference type="Pfam" id="PF09537">
    <property type="entry name" value="DUF2383"/>
    <property type="match status" value="1"/>
</dbReference>
<dbReference type="RefSeq" id="WP_155169149.1">
    <property type="nucleotide sequence ID" value="NZ_BAAAFL010000017.1"/>
</dbReference>
<dbReference type="Proteomes" id="UP000798808">
    <property type="component" value="Unassembled WGS sequence"/>
</dbReference>
<dbReference type="EMBL" id="SMLW01000309">
    <property type="protein sequence ID" value="MTI23819.1"/>
    <property type="molecule type" value="Genomic_DNA"/>
</dbReference>
<evidence type="ECO:0000313" key="2">
    <source>
        <dbReference type="EMBL" id="MTI23819.1"/>
    </source>
</evidence>
<protein>
    <submittedName>
        <fullName evidence="2">PA2169 family four-helix-bundle protein</fullName>
    </submittedName>
</protein>
<dbReference type="InterPro" id="IPR019052">
    <property type="entry name" value="DUF2383"/>
</dbReference>
<evidence type="ECO:0000313" key="3">
    <source>
        <dbReference type="Proteomes" id="UP000798808"/>
    </source>
</evidence>
<evidence type="ECO:0000259" key="1">
    <source>
        <dbReference type="Pfam" id="PF09537"/>
    </source>
</evidence>
<dbReference type="InterPro" id="IPR011971">
    <property type="entry name" value="CHP02284"/>
</dbReference>
<organism evidence="2 3">
    <name type="scientific">Fulvivirga kasyanovii</name>
    <dbReference type="NCBI Taxonomy" id="396812"/>
    <lineage>
        <taxon>Bacteria</taxon>
        <taxon>Pseudomonadati</taxon>
        <taxon>Bacteroidota</taxon>
        <taxon>Cytophagia</taxon>
        <taxon>Cytophagales</taxon>
        <taxon>Fulvivirgaceae</taxon>
        <taxon>Fulvivirga</taxon>
    </lineage>
</organism>
<dbReference type="InterPro" id="IPR012347">
    <property type="entry name" value="Ferritin-like"/>
</dbReference>
<dbReference type="InterPro" id="IPR009078">
    <property type="entry name" value="Ferritin-like_SF"/>
</dbReference>